<dbReference type="SUPFAM" id="SSF52467">
    <property type="entry name" value="DHS-like NAD/FAD-binding domain"/>
    <property type="match status" value="1"/>
</dbReference>
<evidence type="ECO:0000256" key="10">
    <source>
        <dbReference type="RuleBase" id="RU362132"/>
    </source>
</evidence>
<dbReference type="Pfam" id="PF02776">
    <property type="entry name" value="TPP_enzyme_N"/>
    <property type="match status" value="1"/>
</dbReference>
<feature type="domain" description="Thiamine pyrophosphate enzyme central" evidence="11">
    <location>
        <begin position="209"/>
        <end position="320"/>
    </location>
</feature>
<dbReference type="FunFam" id="3.40.50.970:FF:000024">
    <property type="entry name" value="Pyruvate decarboxylase isozyme"/>
    <property type="match status" value="1"/>
</dbReference>
<comment type="similarity">
    <text evidence="2 10">Belongs to the TPP enzyme family.</text>
</comment>
<reference evidence="15" key="1">
    <citation type="submission" date="2016-02" db="EMBL/GenBank/DDBJ databases">
        <title>Comparative genomics of biotechnologically important yeasts.</title>
        <authorList>
            <consortium name="DOE Joint Genome Institute"/>
            <person name="Riley R."/>
            <person name="Haridas S."/>
            <person name="Wolfe K.H."/>
            <person name="Lopes M.R."/>
            <person name="Hittinger C.T."/>
            <person name="Goker M."/>
            <person name="Salamov A."/>
            <person name="Wisecaver J."/>
            <person name="Long T.M."/>
            <person name="Aerts A.L."/>
            <person name="Barry K."/>
            <person name="Choi C."/>
            <person name="Clum A."/>
            <person name="Coughlan A.Y."/>
            <person name="Deshpande S."/>
            <person name="Douglass A.P."/>
            <person name="Hanson S.J."/>
            <person name="Klenk H.-P."/>
            <person name="Labutti K."/>
            <person name="Lapidus A."/>
            <person name="Lindquist E."/>
            <person name="Lipzen A."/>
            <person name="Meier-Kolthoff J.P."/>
            <person name="Ohm R.A."/>
            <person name="Otillar R.P."/>
            <person name="Pangilinan J."/>
            <person name="Peng Y."/>
            <person name="Rokas A."/>
            <person name="Rosa C.A."/>
            <person name="Scheuner C."/>
            <person name="Sibirny A.A."/>
            <person name="Slot J.C."/>
            <person name="Stielow J.B."/>
            <person name="Sun H."/>
            <person name="Kurtzman C.P."/>
            <person name="Blackwell M."/>
            <person name="Jeffries T.W."/>
            <person name="Grigoriev I.V."/>
        </authorList>
    </citation>
    <scope>NUCLEOTIDE SEQUENCE [LARGE SCALE GENOMIC DNA]</scope>
    <source>
        <strain evidence="15">NRRL Y-17796</strain>
    </source>
</reference>
<dbReference type="OrthoDB" id="308383at2759"/>
<feature type="binding site" evidence="8">
    <location>
        <position position="31"/>
    </location>
    <ligand>
        <name>pyruvate</name>
        <dbReference type="ChEBI" id="CHEBI:15361"/>
        <label>1</label>
        <note>substrate; ligand shared between two neighboring subunits</note>
    </ligand>
</feature>
<dbReference type="GO" id="GO:0000287">
    <property type="term" value="F:magnesium ion binding"/>
    <property type="evidence" value="ECO:0007669"/>
    <property type="project" value="InterPro"/>
</dbReference>
<dbReference type="PIRSF" id="PIRSF036565">
    <property type="entry name" value="Pyruvt_ip_decrb"/>
    <property type="match status" value="1"/>
</dbReference>
<dbReference type="InterPro" id="IPR047213">
    <property type="entry name" value="TPP_PYR_PDC_IPDC-like"/>
</dbReference>
<dbReference type="InterPro" id="IPR012000">
    <property type="entry name" value="Thiamin_PyroP_enz_cen_dom"/>
</dbReference>
<evidence type="ECO:0000256" key="8">
    <source>
        <dbReference type="PIRSR" id="PIRSR036565-1"/>
    </source>
</evidence>
<evidence type="ECO:0008006" key="16">
    <source>
        <dbReference type="Google" id="ProtNLM"/>
    </source>
</evidence>
<dbReference type="PANTHER" id="PTHR43452">
    <property type="entry name" value="PYRUVATE DECARBOXYLASE"/>
    <property type="match status" value="1"/>
</dbReference>
<dbReference type="GO" id="GO:0005829">
    <property type="term" value="C:cytosol"/>
    <property type="evidence" value="ECO:0007669"/>
    <property type="project" value="TreeGrafter"/>
</dbReference>
<dbReference type="Pfam" id="PF00205">
    <property type="entry name" value="TPP_enzyme_M"/>
    <property type="match status" value="1"/>
</dbReference>
<name>A0A1E4TGK8_9ASCO</name>
<keyword evidence="5 9" id="KW-0460">Magnesium</keyword>
<dbReference type="InterPro" id="IPR011766">
    <property type="entry name" value="TPP_enzyme_TPP-bd"/>
</dbReference>
<evidence type="ECO:0000259" key="11">
    <source>
        <dbReference type="Pfam" id="PF00205"/>
    </source>
</evidence>
<protein>
    <recommendedName>
        <fullName evidence="16">Pyruvate decarboxylase</fullName>
    </recommendedName>
</protein>
<evidence type="ECO:0000313" key="15">
    <source>
        <dbReference type="Proteomes" id="UP000095023"/>
    </source>
</evidence>
<dbReference type="InterPro" id="IPR012001">
    <property type="entry name" value="Thiamin_PyroP_enz_TPP-bd_dom"/>
</dbReference>
<evidence type="ECO:0000256" key="2">
    <source>
        <dbReference type="ARBA" id="ARBA00007812"/>
    </source>
</evidence>
<feature type="binding site" evidence="9">
    <location>
        <position position="468"/>
    </location>
    <ligand>
        <name>Mg(2+)</name>
        <dbReference type="ChEBI" id="CHEBI:18420"/>
    </ligand>
</feature>
<feature type="binding site" evidence="9">
    <location>
        <position position="497"/>
    </location>
    <ligand>
        <name>Mg(2+)</name>
        <dbReference type="ChEBI" id="CHEBI:18420"/>
    </ligand>
</feature>
<evidence type="ECO:0000256" key="7">
    <source>
        <dbReference type="ARBA" id="ARBA00023239"/>
    </source>
</evidence>
<dbReference type="CDD" id="cd07038">
    <property type="entry name" value="TPP_PYR_PDC_IPDC_like"/>
    <property type="match status" value="1"/>
</dbReference>
<dbReference type="Proteomes" id="UP000095023">
    <property type="component" value="Unassembled WGS sequence"/>
</dbReference>
<dbReference type="GO" id="GO:0005634">
    <property type="term" value="C:nucleus"/>
    <property type="evidence" value="ECO:0007669"/>
    <property type="project" value="TreeGrafter"/>
</dbReference>
<sequence>MTHDSQVTVGQYLFSRLKDIGVRHVFGVPGDFQLQLLDFIYTVPEMVWVGCCNELNAAYAADGYARVRRIPGAVVTTYGVGESSALNGVSGAYAENVPLIHIVGMPIRPVQEKRLMVHHALPSPGRNAPDYKSYVPLSQNVSCCQEVLWEESEAAQQIDNAILQAYKQNLPTYIYVPLDLAMQPISSAPLSSPLDFEFRNDTAQEDAALKEILDLIYKAKTPAILADIITDRAHSRVLANELVDITQFPAYNSALGHGILDESGPNFVGVYQGYNASIDGVHQSLESSDLVLELGPLRSDTNLGGFSRGLDDSKVISFRPEFIDVCGKKFDGLHMLPLLKKLVKSLDKTKLSATRKASDIKVGTFLPSTKADSSKLNHQTLVQSFIDAKFFQPNDIVVAEVGTIQFSILDAPFAKDTSFISQIFYSSIGMALPAALGALIAAREVSELGLPMAEGAVTPGRVVLLEGDGSAQMTIQEFGTMARFGLKPVVMLLNNDGYSIERAIHGPEQGYNDICPSWKWRNLFSVFGCKDSDIETILVDDPTDLQKYLSRDSLKVPQKVEFSEVILPMLDYPWRLNKIVTRMRGYNMNLIKEYLASRQAKA</sequence>
<proteinExistence type="inferred from homology"/>
<feature type="binding site" evidence="8">
    <location>
        <position position="166"/>
    </location>
    <ligand>
        <name>pyruvate</name>
        <dbReference type="ChEBI" id="CHEBI:15361"/>
        <label>2</label>
        <note>allosteric activator</note>
    </ligand>
</feature>
<keyword evidence="3 9" id="KW-0479">Metal-binding</keyword>
<gene>
    <name evidence="14" type="ORF">CANCADRAFT_112006</name>
</gene>
<evidence type="ECO:0000259" key="12">
    <source>
        <dbReference type="Pfam" id="PF02775"/>
    </source>
</evidence>
<feature type="binding site" evidence="8">
    <location>
        <position position="501"/>
    </location>
    <ligand>
        <name>pyruvate</name>
        <dbReference type="ChEBI" id="CHEBI:15361"/>
        <label>1</label>
        <note>substrate; ligand shared between two neighboring subunits</note>
    </ligand>
</feature>
<dbReference type="Gene3D" id="3.40.50.1220">
    <property type="entry name" value="TPP-binding domain"/>
    <property type="match status" value="1"/>
</dbReference>
<dbReference type="InterPro" id="IPR012110">
    <property type="entry name" value="PDC/IPDC-like"/>
</dbReference>
<evidence type="ECO:0000313" key="14">
    <source>
        <dbReference type="EMBL" id="ODV90859.1"/>
    </source>
</evidence>
<accession>A0A1E4TGK8</accession>
<dbReference type="PANTHER" id="PTHR43452:SF3">
    <property type="entry name" value="TRANSAMINATED AMINO ACID DECARBOXYLASE"/>
    <property type="match status" value="1"/>
</dbReference>
<dbReference type="EMBL" id="KV453842">
    <property type="protein sequence ID" value="ODV90859.1"/>
    <property type="molecule type" value="Genomic_DNA"/>
</dbReference>
<keyword evidence="7" id="KW-0456">Lyase</keyword>
<evidence type="ECO:0000256" key="5">
    <source>
        <dbReference type="ARBA" id="ARBA00022842"/>
    </source>
</evidence>
<dbReference type="Pfam" id="PF02775">
    <property type="entry name" value="TPP_enzyme_C"/>
    <property type="match status" value="1"/>
</dbReference>
<dbReference type="GO" id="GO:0004737">
    <property type="term" value="F:pyruvate decarboxylase activity"/>
    <property type="evidence" value="ECO:0007669"/>
    <property type="project" value="TreeGrafter"/>
</dbReference>
<feature type="domain" description="Thiamine pyrophosphate enzyme TPP-binding" evidence="12">
    <location>
        <begin position="401"/>
        <end position="517"/>
    </location>
</feature>
<dbReference type="SUPFAM" id="SSF52518">
    <property type="entry name" value="Thiamin diphosphate-binding fold (THDP-binding)"/>
    <property type="match status" value="2"/>
</dbReference>
<evidence type="ECO:0000256" key="9">
    <source>
        <dbReference type="PIRSR" id="PIRSR036565-2"/>
    </source>
</evidence>
<organism evidence="14 15">
    <name type="scientific">Tortispora caseinolytica NRRL Y-17796</name>
    <dbReference type="NCBI Taxonomy" id="767744"/>
    <lineage>
        <taxon>Eukaryota</taxon>
        <taxon>Fungi</taxon>
        <taxon>Dikarya</taxon>
        <taxon>Ascomycota</taxon>
        <taxon>Saccharomycotina</taxon>
        <taxon>Trigonopsidomycetes</taxon>
        <taxon>Trigonopsidales</taxon>
        <taxon>Trigonopsidaceae</taxon>
        <taxon>Tortispora</taxon>
    </lineage>
</organism>
<dbReference type="Gene3D" id="3.40.50.970">
    <property type="match status" value="2"/>
</dbReference>
<dbReference type="CDD" id="cd02005">
    <property type="entry name" value="TPP_PDC_IPDC"/>
    <property type="match status" value="1"/>
</dbReference>
<dbReference type="InterPro" id="IPR029061">
    <property type="entry name" value="THDP-binding"/>
</dbReference>
<comment type="cofactor">
    <cofactor evidence="9">
        <name>Mg(2+)</name>
        <dbReference type="ChEBI" id="CHEBI:18420"/>
    </cofactor>
    <text evidence="9">Binds 1 Mg(2+) per subunit.</text>
</comment>
<keyword evidence="15" id="KW-1185">Reference proteome</keyword>
<evidence type="ECO:0000256" key="6">
    <source>
        <dbReference type="ARBA" id="ARBA00023052"/>
    </source>
</evidence>
<keyword evidence="6 10" id="KW-0786">Thiamine pyrophosphate</keyword>
<feature type="binding site" evidence="8">
    <location>
        <position position="119"/>
    </location>
    <ligand>
        <name>pyruvate</name>
        <dbReference type="ChEBI" id="CHEBI:15361"/>
        <label>1</label>
        <note>substrate; ligand shared between two neighboring subunits</note>
    </ligand>
</feature>
<evidence type="ECO:0000259" key="13">
    <source>
        <dbReference type="Pfam" id="PF02776"/>
    </source>
</evidence>
<dbReference type="AlphaFoldDB" id="A0A1E4TGK8"/>
<dbReference type="GO" id="GO:0030976">
    <property type="term" value="F:thiamine pyrophosphate binding"/>
    <property type="evidence" value="ECO:0007669"/>
    <property type="project" value="InterPro"/>
</dbReference>
<evidence type="ECO:0000256" key="3">
    <source>
        <dbReference type="ARBA" id="ARBA00022723"/>
    </source>
</evidence>
<evidence type="ECO:0000256" key="4">
    <source>
        <dbReference type="ARBA" id="ARBA00022793"/>
    </source>
</evidence>
<evidence type="ECO:0000256" key="1">
    <source>
        <dbReference type="ARBA" id="ARBA00001964"/>
    </source>
</evidence>
<dbReference type="GO" id="GO:0000949">
    <property type="term" value="P:aromatic amino acid family catabolic process to alcohol via Ehrlich pathway"/>
    <property type="evidence" value="ECO:0007669"/>
    <property type="project" value="TreeGrafter"/>
</dbReference>
<feature type="domain" description="Thiamine pyrophosphate enzyme N-terminal TPP-binding" evidence="13">
    <location>
        <begin position="8"/>
        <end position="112"/>
    </location>
</feature>
<dbReference type="InterPro" id="IPR029035">
    <property type="entry name" value="DHS-like_NAD/FAD-binding_dom"/>
</dbReference>
<feature type="binding site" evidence="9">
    <location>
        <position position="495"/>
    </location>
    <ligand>
        <name>Mg(2+)</name>
        <dbReference type="ChEBI" id="CHEBI:18420"/>
    </ligand>
</feature>
<keyword evidence="4" id="KW-0210">Decarboxylase</keyword>
<dbReference type="InterPro" id="IPR047214">
    <property type="entry name" value="TPP_PDC_IPDC"/>
</dbReference>
<dbReference type="FunFam" id="3.40.50.970:FF:000019">
    <property type="entry name" value="Pyruvate decarboxylase isozyme"/>
    <property type="match status" value="1"/>
</dbReference>
<comment type="cofactor">
    <cofactor evidence="1">
        <name>thiamine diphosphate</name>
        <dbReference type="ChEBI" id="CHEBI:58937"/>
    </cofactor>
</comment>